<dbReference type="Proteomes" id="UP001596435">
    <property type="component" value="Unassembled WGS sequence"/>
</dbReference>
<dbReference type="EMBL" id="JBHTAJ010000038">
    <property type="protein sequence ID" value="MFC7181944.1"/>
    <property type="molecule type" value="Genomic_DNA"/>
</dbReference>
<gene>
    <name evidence="3" type="ORF">ACFQMG_20540</name>
</gene>
<dbReference type="PANTHER" id="PTHR42059">
    <property type="entry name" value="TNT DOMAIN-CONTAINING PROTEIN"/>
    <property type="match status" value="1"/>
</dbReference>
<feature type="domain" description="TNT" evidence="2">
    <location>
        <begin position="126"/>
        <end position="227"/>
    </location>
</feature>
<proteinExistence type="predicted"/>
<evidence type="ECO:0000256" key="1">
    <source>
        <dbReference type="SAM" id="SignalP"/>
    </source>
</evidence>
<dbReference type="RefSeq" id="WP_345707128.1">
    <property type="nucleotide sequence ID" value="NZ_BAABKV010000001.1"/>
</dbReference>
<reference evidence="4" key="1">
    <citation type="journal article" date="2019" name="Int. J. Syst. Evol. Microbiol.">
        <title>The Global Catalogue of Microorganisms (GCM) 10K type strain sequencing project: providing services to taxonomists for standard genome sequencing and annotation.</title>
        <authorList>
            <consortium name="The Broad Institute Genomics Platform"/>
            <consortium name="The Broad Institute Genome Sequencing Center for Infectious Disease"/>
            <person name="Wu L."/>
            <person name="Ma J."/>
        </authorList>
    </citation>
    <scope>NUCLEOTIDE SEQUENCE [LARGE SCALE GENOMIC DNA]</scope>
    <source>
        <strain evidence="4">CGMCC 1.12859</strain>
    </source>
</reference>
<evidence type="ECO:0000259" key="2">
    <source>
        <dbReference type="Pfam" id="PF14021"/>
    </source>
</evidence>
<organism evidence="3 4">
    <name type="scientific">Kitasatospora paranensis</name>
    <dbReference type="NCBI Taxonomy" id="258053"/>
    <lineage>
        <taxon>Bacteria</taxon>
        <taxon>Bacillati</taxon>
        <taxon>Actinomycetota</taxon>
        <taxon>Actinomycetes</taxon>
        <taxon>Kitasatosporales</taxon>
        <taxon>Streptomycetaceae</taxon>
        <taxon>Kitasatospora</taxon>
    </lineage>
</organism>
<feature type="chain" id="PRO_5045181949" evidence="1">
    <location>
        <begin position="26"/>
        <end position="229"/>
    </location>
</feature>
<sequence length="229" mass="24115">MRLRLLLAPIVAAAALVGPAVPAVAAPAVPGPAALAPAFTRTTPATECSATFHDGDPHLGPAELPTAGPVGRELFGYRRTGGLDEQKFLATYYSPTADSGSPGWIYPPADGYVRRPDGTPVEFTATLVPGQAIDRYGSEYGSFLAPEGLPYASRSIPPQSLDGTPAAGCNYHDYRVLKPFTVHSGPIAPWFAQPGYGLQYQLDGTLVPDAPTKINVLWLVGNGYLARLI</sequence>
<evidence type="ECO:0000313" key="3">
    <source>
        <dbReference type="EMBL" id="MFC7181944.1"/>
    </source>
</evidence>
<evidence type="ECO:0000313" key="4">
    <source>
        <dbReference type="Proteomes" id="UP001596435"/>
    </source>
</evidence>
<dbReference type="InterPro" id="IPR025331">
    <property type="entry name" value="TNT"/>
</dbReference>
<name>A0ABW2FXD8_9ACTN</name>
<keyword evidence="1" id="KW-0732">Signal</keyword>
<keyword evidence="4" id="KW-1185">Reference proteome</keyword>
<protein>
    <submittedName>
        <fullName evidence="3">TNT domain-containing protein</fullName>
    </submittedName>
</protein>
<dbReference type="InterPro" id="IPR053024">
    <property type="entry name" value="Fungal_surface_NADase"/>
</dbReference>
<feature type="signal peptide" evidence="1">
    <location>
        <begin position="1"/>
        <end position="25"/>
    </location>
</feature>
<dbReference type="PANTHER" id="PTHR42059:SF1">
    <property type="entry name" value="TNT DOMAIN-CONTAINING PROTEIN"/>
    <property type="match status" value="1"/>
</dbReference>
<accession>A0ABW2FXD8</accession>
<dbReference type="Pfam" id="PF14021">
    <property type="entry name" value="TNT"/>
    <property type="match status" value="1"/>
</dbReference>
<comment type="caution">
    <text evidence="3">The sequence shown here is derived from an EMBL/GenBank/DDBJ whole genome shotgun (WGS) entry which is preliminary data.</text>
</comment>